<sequence>MMVKTPKLSHTLIKGFLIGLIPFGCAAIDSGSIDFPATGLAIILVPVFWMSLIIWHLTTTKAAKAATLVQIHTTTDTSTPVKREDQTGVTAPKLSHTLLKALTAPVVAVGIAEIGRHFESSMPGIDNLILVILAVPPYWVYLLGKQLGWRAYGYNQYSNIQMMGLSGHEYVANPQIGPPLSAFEHNQLSAHALHMQVMTRAPDYSLGPDSGMYRTTWT</sequence>
<comment type="caution">
    <text evidence="2">The sequence shown here is derived from an EMBL/GenBank/DDBJ whole genome shotgun (WGS) entry which is preliminary data.</text>
</comment>
<protein>
    <submittedName>
        <fullName evidence="2">Uncharacterized protein</fullName>
    </submittedName>
</protein>
<dbReference type="RefSeq" id="WP_108985926.1">
    <property type="nucleotide sequence ID" value="NZ_BFBR01000010.1"/>
</dbReference>
<keyword evidence="1" id="KW-0812">Transmembrane</keyword>
<dbReference type="AlphaFoldDB" id="A0A2P2EDE2"/>
<feature type="transmembrane region" description="Helical" evidence="1">
    <location>
        <begin position="12"/>
        <end position="29"/>
    </location>
</feature>
<evidence type="ECO:0000313" key="2">
    <source>
        <dbReference type="EMBL" id="GBF59070.1"/>
    </source>
</evidence>
<feature type="transmembrane region" description="Helical" evidence="1">
    <location>
        <begin position="35"/>
        <end position="55"/>
    </location>
</feature>
<evidence type="ECO:0000313" key="3">
    <source>
        <dbReference type="Proteomes" id="UP000245086"/>
    </source>
</evidence>
<organism evidence="2 3">
    <name type="scientific">Candidatus Phycosocius bacilliformis</name>
    <dbReference type="NCBI Taxonomy" id="1445552"/>
    <lineage>
        <taxon>Bacteria</taxon>
        <taxon>Pseudomonadati</taxon>
        <taxon>Pseudomonadota</taxon>
        <taxon>Alphaproteobacteria</taxon>
        <taxon>Caulobacterales</taxon>
        <taxon>Caulobacterales incertae sedis</taxon>
        <taxon>Candidatus Phycosocius</taxon>
    </lineage>
</organism>
<accession>A0A2P2EDE2</accession>
<dbReference type="EMBL" id="BFBR01000010">
    <property type="protein sequence ID" value="GBF59070.1"/>
    <property type="molecule type" value="Genomic_DNA"/>
</dbReference>
<reference evidence="2" key="1">
    <citation type="journal article" date="2018" name="Genome Announc.">
        <title>Draft Genome Sequence of "Candidatus Phycosocius bacilliformis," an Alphaproteobacterial Ectosymbiont of the Hydrocarbon-Producing Green Alga Botryococcus braunii.</title>
        <authorList>
            <person name="Tanabe Y."/>
            <person name="Yamaguchi H."/>
            <person name="Watanabe M.M."/>
        </authorList>
    </citation>
    <scope>NUCLEOTIDE SEQUENCE [LARGE SCALE GENOMIC DNA]</scope>
    <source>
        <strain evidence="2">BOTRYCO-2</strain>
    </source>
</reference>
<gene>
    <name evidence="2" type="ORF">PbB2_02762</name>
</gene>
<dbReference type="Proteomes" id="UP000245086">
    <property type="component" value="Unassembled WGS sequence"/>
</dbReference>
<keyword evidence="1" id="KW-1133">Transmembrane helix</keyword>
<evidence type="ECO:0000256" key="1">
    <source>
        <dbReference type="SAM" id="Phobius"/>
    </source>
</evidence>
<keyword evidence="3" id="KW-1185">Reference proteome</keyword>
<keyword evidence="1" id="KW-0472">Membrane</keyword>
<name>A0A2P2EDE2_9PROT</name>
<proteinExistence type="predicted"/>